<evidence type="ECO:0000256" key="4">
    <source>
        <dbReference type="ARBA" id="ARBA00023125"/>
    </source>
</evidence>
<dbReference type="PROSITE" id="PS50090">
    <property type="entry name" value="MYB_LIKE"/>
    <property type="match status" value="2"/>
</dbReference>
<evidence type="ECO:0000256" key="2">
    <source>
        <dbReference type="ARBA" id="ARBA00022737"/>
    </source>
</evidence>
<dbReference type="CDD" id="cd00167">
    <property type="entry name" value="SANT"/>
    <property type="match status" value="2"/>
</dbReference>
<dbReference type="PANTHER" id="PTHR42905:SF5">
    <property type="entry name" value="CARBOXYVINYL-CARBOXYPHOSPHONATE PHOSPHORYLMUTASE, CHLOROPLASTIC"/>
    <property type="match status" value="1"/>
</dbReference>
<keyword evidence="2" id="KW-0677">Repeat</keyword>
<sequence>MDQLANTQVDGEMEVMGSASAAAGSDDAKPCPRGHWRPGEDEKLRQLVDQFGPQNWNSIAEKLHGRSGKSCRLRWFNQLDPRINKRPFTEEEEERLLAAHRIHGNKWALIARVFPGRTDNAVKNHWHVIMARRQRERSRLFNKRAPRDLLLDCTDGSPNRVFHFGSAAEETSSVRSWVFSGSATRSPPGTLGGEKDAASVLGSCKFHGRSFDPYRAKYEWVPPRVSMKVFSPGDDSAMSTNPNKGQGGDDGSSKLKGVAFIDFLDRSGLWNNLSPSRCVATWSAALRRGPTQTQPSNLARSIRTRPSVSSIPRSLSLFSQSRVRSFPVLQARREMANSSVPVAVTERSISALSGPRKTRMHRLIEEEGIVLMPGIYDALSAAVLQSLGFRAGFISGYAVSASRLGMPDIGLLTPPEMADAARAICAAAPNVAFIVDADTGGGNALNVQRTVKDIIATGAAGLFLEDQVWPKKCGHMQGKQVIPAEEHAAKIAAAREAIGDADFFLIARTDARATAGGLPEAIARANLYMEAGADACFVEAPRSDDELREVCKKTNGFRAANMLEGGFTPLHTPQELKEMGFHLIVHSTTAVYASARALIDVLRVMKEEGTSRDQLHKLTTFEEFNSLIGLKTYNEIGARYEKFRVPSN</sequence>
<accession>A0A9E7GYX2</accession>
<evidence type="ECO:0000256" key="5">
    <source>
        <dbReference type="ARBA" id="ARBA00023163"/>
    </source>
</evidence>
<evidence type="ECO:0000313" key="11">
    <source>
        <dbReference type="EMBL" id="URE23695.1"/>
    </source>
</evidence>
<comment type="subcellular location">
    <subcellularLocation>
        <location evidence="1">Nucleus</location>
    </subcellularLocation>
</comment>
<reference evidence="11" key="1">
    <citation type="submission" date="2022-05" db="EMBL/GenBank/DDBJ databases">
        <title>The Musa troglodytarum L. genome provides insights into the mechanism of non-climacteric behaviour and enrichment of carotenoids.</title>
        <authorList>
            <person name="Wang J."/>
        </authorList>
    </citation>
    <scope>NUCLEOTIDE SEQUENCE</scope>
    <source>
        <tissue evidence="11">Leaf</tissue>
    </source>
</reference>
<evidence type="ECO:0000256" key="7">
    <source>
        <dbReference type="ARBA" id="ARBA00061405"/>
    </source>
</evidence>
<dbReference type="EMBL" id="CP097510">
    <property type="protein sequence ID" value="URE23695.1"/>
    <property type="molecule type" value="Genomic_DNA"/>
</dbReference>
<evidence type="ECO:0000313" key="12">
    <source>
        <dbReference type="Proteomes" id="UP001055439"/>
    </source>
</evidence>
<dbReference type="FunFam" id="1.10.10.60:FF:000060">
    <property type="entry name" value="MYB transcription factor"/>
    <property type="match status" value="1"/>
</dbReference>
<keyword evidence="12" id="KW-1185">Reference proteome</keyword>
<feature type="region of interest" description="Disordered" evidence="8">
    <location>
        <begin position="232"/>
        <end position="252"/>
    </location>
</feature>
<feature type="domain" description="Myb-like" evidence="9">
    <location>
        <begin position="80"/>
        <end position="130"/>
    </location>
</feature>
<feature type="domain" description="HTH myb-type" evidence="10">
    <location>
        <begin position="80"/>
        <end position="134"/>
    </location>
</feature>
<dbReference type="InterPro" id="IPR009057">
    <property type="entry name" value="Homeodomain-like_sf"/>
</dbReference>
<evidence type="ECO:0000256" key="8">
    <source>
        <dbReference type="SAM" id="MobiDB-lite"/>
    </source>
</evidence>
<dbReference type="PANTHER" id="PTHR42905">
    <property type="entry name" value="PHOSPHOENOLPYRUVATE CARBOXYLASE"/>
    <property type="match status" value="1"/>
</dbReference>
<dbReference type="SUPFAM" id="SSF51621">
    <property type="entry name" value="Phosphoenolpyruvate/pyruvate domain"/>
    <property type="match status" value="1"/>
</dbReference>
<dbReference type="SMART" id="SM00717">
    <property type="entry name" value="SANT"/>
    <property type="match status" value="2"/>
</dbReference>
<keyword evidence="3" id="KW-0805">Transcription regulation</keyword>
<protein>
    <submittedName>
        <fullName evidence="11">Carboxyvinyl-carboxyphosphonate phosphorylmutase</fullName>
    </submittedName>
</protein>
<dbReference type="CDD" id="cd00377">
    <property type="entry name" value="ICL_PEPM"/>
    <property type="match status" value="1"/>
</dbReference>
<dbReference type="InterPro" id="IPR001005">
    <property type="entry name" value="SANT/Myb"/>
</dbReference>
<dbReference type="PROSITE" id="PS51294">
    <property type="entry name" value="HTH_MYB"/>
    <property type="match status" value="2"/>
</dbReference>
<dbReference type="FunFam" id="3.20.20.60:FF:000009">
    <property type="entry name" value="2-methylisocitrate lyase"/>
    <property type="match status" value="1"/>
</dbReference>
<dbReference type="AlphaFoldDB" id="A0A9E7GYX2"/>
<dbReference type="GO" id="GO:0003677">
    <property type="term" value="F:DNA binding"/>
    <property type="evidence" value="ECO:0007669"/>
    <property type="project" value="UniProtKB-KW"/>
</dbReference>
<keyword evidence="6" id="KW-0539">Nucleus</keyword>
<comment type="similarity">
    <text evidence="7">Belongs to the isocitrate lyase/PEP mutase superfamily.</text>
</comment>
<dbReference type="Pfam" id="PF13921">
    <property type="entry name" value="Myb_DNA-bind_6"/>
    <property type="match status" value="1"/>
</dbReference>
<dbReference type="InterPro" id="IPR018523">
    <property type="entry name" value="Isocitrate_lyase_ph_CS"/>
</dbReference>
<dbReference type="InterPro" id="IPR039556">
    <property type="entry name" value="ICL/PEPM"/>
</dbReference>
<feature type="domain" description="Myb-like" evidence="9">
    <location>
        <begin position="33"/>
        <end position="79"/>
    </location>
</feature>
<dbReference type="PROSITE" id="PS00161">
    <property type="entry name" value="ISOCITRATE_LYASE"/>
    <property type="match status" value="1"/>
</dbReference>
<keyword evidence="4" id="KW-0238">DNA-binding</keyword>
<evidence type="ECO:0000259" key="9">
    <source>
        <dbReference type="PROSITE" id="PS50090"/>
    </source>
</evidence>
<dbReference type="InterPro" id="IPR015813">
    <property type="entry name" value="Pyrv/PenolPyrv_kinase-like_dom"/>
</dbReference>
<evidence type="ECO:0000256" key="1">
    <source>
        <dbReference type="ARBA" id="ARBA00004123"/>
    </source>
</evidence>
<dbReference type="GO" id="GO:0016833">
    <property type="term" value="F:oxo-acid-lyase activity"/>
    <property type="evidence" value="ECO:0007669"/>
    <property type="project" value="UniProtKB-ARBA"/>
</dbReference>
<feature type="domain" description="HTH myb-type" evidence="10">
    <location>
        <begin position="28"/>
        <end position="79"/>
    </location>
</feature>
<evidence type="ECO:0000256" key="6">
    <source>
        <dbReference type="ARBA" id="ARBA00023242"/>
    </source>
</evidence>
<dbReference type="SUPFAM" id="SSF46689">
    <property type="entry name" value="Homeodomain-like"/>
    <property type="match status" value="1"/>
</dbReference>
<dbReference type="Pfam" id="PF13714">
    <property type="entry name" value="PEP_mutase"/>
    <property type="match status" value="1"/>
</dbReference>
<evidence type="ECO:0000256" key="3">
    <source>
        <dbReference type="ARBA" id="ARBA00023015"/>
    </source>
</evidence>
<dbReference type="Gene3D" id="1.10.10.60">
    <property type="entry name" value="Homeodomain-like"/>
    <property type="match status" value="2"/>
</dbReference>
<dbReference type="OrthoDB" id="429143at2759"/>
<dbReference type="InterPro" id="IPR017930">
    <property type="entry name" value="Myb_dom"/>
</dbReference>
<organism evidence="11 12">
    <name type="scientific">Musa troglodytarum</name>
    <name type="common">fe'i banana</name>
    <dbReference type="NCBI Taxonomy" id="320322"/>
    <lineage>
        <taxon>Eukaryota</taxon>
        <taxon>Viridiplantae</taxon>
        <taxon>Streptophyta</taxon>
        <taxon>Embryophyta</taxon>
        <taxon>Tracheophyta</taxon>
        <taxon>Spermatophyta</taxon>
        <taxon>Magnoliopsida</taxon>
        <taxon>Liliopsida</taxon>
        <taxon>Zingiberales</taxon>
        <taxon>Musaceae</taxon>
        <taxon>Musa</taxon>
    </lineage>
</organism>
<gene>
    <name evidence="11" type="ORF">MUK42_06611</name>
</gene>
<keyword evidence="5" id="KW-0804">Transcription</keyword>
<dbReference type="GO" id="GO:0005634">
    <property type="term" value="C:nucleus"/>
    <property type="evidence" value="ECO:0007669"/>
    <property type="project" value="UniProtKB-SubCell"/>
</dbReference>
<evidence type="ECO:0000259" key="10">
    <source>
        <dbReference type="PROSITE" id="PS51294"/>
    </source>
</evidence>
<dbReference type="InterPro" id="IPR040442">
    <property type="entry name" value="Pyrv_kinase-like_dom_sf"/>
</dbReference>
<name>A0A9E7GYX2_9LILI</name>
<dbReference type="Gene3D" id="3.20.20.60">
    <property type="entry name" value="Phosphoenolpyruvate-binding domains"/>
    <property type="match status" value="1"/>
</dbReference>
<proteinExistence type="inferred from homology"/>
<dbReference type="Proteomes" id="UP001055439">
    <property type="component" value="Chromosome 8"/>
</dbReference>